<protein>
    <recommendedName>
        <fullName evidence="3">Hydrolase</fullName>
    </recommendedName>
</protein>
<sequence length="165" mass="18522">MRKSILLYLFVFTALLAVFFYVNGTKLVASRDKEIQVLQKELEEQQSLPSISSEEDASEDSFSLVDNEEALSYLENRGFDPAEINDKVEAALIGGNSVDTDNELIPFEGMAGPFRINKVKLLNHKWAIASFTDGSFWGDLLVSFEIDDDGKIEVFSEKALLYPKN</sequence>
<gene>
    <name evidence="1" type="ORF">HC175_10290</name>
</gene>
<name>A0ABX1CZA8_9FLAO</name>
<comment type="caution">
    <text evidence="1">The sequence shown here is derived from an EMBL/GenBank/DDBJ whole genome shotgun (WGS) entry which is preliminary data.</text>
</comment>
<evidence type="ECO:0008006" key="3">
    <source>
        <dbReference type="Google" id="ProtNLM"/>
    </source>
</evidence>
<evidence type="ECO:0000313" key="2">
    <source>
        <dbReference type="Proteomes" id="UP000703674"/>
    </source>
</evidence>
<dbReference type="Proteomes" id="UP000703674">
    <property type="component" value="Unassembled WGS sequence"/>
</dbReference>
<dbReference type="EMBL" id="JAAVJR010000005">
    <property type="protein sequence ID" value="NJW53310.1"/>
    <property type="molecule type" value="Genomic_DNA"/>
</dbReference>
<keyword evidence="2" id="KW-1185">Reference proteome</keyword>
<dbReference type="RefSeq" id="WP_168138416.1">
    <property type="nucleotide sequence ID" value="NZ_JAAVJR010000005.1"/>
</dbReference>
<reference evidence="1 2" key="1">
    <citation type="submission" date="2020-03" db="EMBL/GenBank/DDBJ databases">
        <title>Salinimicrobium sp. nov, isolated from SCS.</title>
        <authorList>
            <person name="Cao W.R."/>
        </authorList>
    </citation>
    <scope>NUCLEOTIDE SEQUENCE [LARGE SCALE GENOMIC DNA]</scope>
    <source>
        <strain evidence="2">J15B91</strain>
    </source>
</reference>
<accession>A0ABX1CZA8</accession>
<organism evidence="1 2">
    <name type="scientific">Salinimicrobium oceani</name>
    <dbReference type="NCBI Taxonomy" id="2722702"/>
    <lineage>
        <taxon>Bacteria</taxon>
        <taxon>Pseudomonadati</taxon>
        <taxon>Bacteroidota</taxon>
        <taxon>Flavobacteriia</taxon>
        <taxon>Flavobacteriales</taxon>
        <taxon>Flavobacteriaceae</taxon>
        <taxon>Salinimicrobium</taxon>
    </lineage>
</organism>
<evidence type="ECO:0000313" key="1">
    <source>
        <dbReference type="EMBL" id="NJW53310.1"/>
    </source>
</evidence>
<proteinExistence type="predicted"/>